<evidence type="ECO:0000313" key="2">
    <source>
        <dbReference type="EMBL" id="SVA32003.1"/>
    </source>
</evidence>
<dbReference type="AlphaFoldDB" id="A0A381UYF6"/>
<dbReference type="EMBL" id="UINC01007203">
    <property type="protein sequence ID" value="SVA32003.1"/>
    <property type="molecule type" value="Genomic_DNA"/>
</dbReference>
<protein>
    <submittedName>
        <fullName evidence="2">Uncharacterized protein</fullName>
    </submittedName>
</protein>
<evidence type="ECO:0000256" key="1">
    <source>
        <dbReference type="SAM" id="MobiDB-lite"/>
    </source>
</evidence>
<organism evidence="2">
    <name type="scientific">marine metagenome</name>
    <dbReference type="NCBI Taxonomy" id="408172"/>
    <lineage>
        <taxon>unclassified sequences</taxon>
        <taxon>metagenomes</taxon>
        <taxon>ecological metagenomes</taxon>
    </lineage>
</organism>
<feature type="region of interest" description="Disordered" evidence="1">
    <location>
        <begin position="92"/>
        <end position="113"/>
    </location>
</feature>
<proteinExistence type="predicted"/>
<gene>
    <name evidence="2" type="ORF">METZ01_LOCUS84857</name>
</gene>
<name>A0A381UYF6_9ZZZZ</name>
<sequence length="113" mass="11733">MLFDDRSFAGTVEMTGACCDRSADVEETGLNGQQKGAKWTIGVQIGDQHTHGTVGLVQGSDQFHPLMFFGIALTVSKGGLAVIASAGGDTIDPIGHDDTPLKNRTVTASATGR</sequence>
<accession>A0A381UYF6</accession>
<reference evidence="2" key="1">
    <citation type="submission" date="2018-05" db="EMBL/GenBank/DDBJ databases">
        <authorList>
            <person name="Lanie J.A."/>
            <person name="Ng W.-L."/>
            <person name="Kazmierczak K.M."/>
            <person name="Andrzejewski T.M."/>
            <person name="Davidsen T.M."/>
            <person name="Wayne K.J."/>
            <person name="Tettelin H."/>
            <person name="Glass J.I."/>
            <person name="Rusch D."/>
            <person name="Podicherti R."/>
            <person name="Tsui H.-C.T."/>
            <person name="Winkler M.E."/>
        </authorList>
    </citation>
    <scope>NUCLEOTIDE SEQUENCE</scope>
</reference>
<feature type="compositionally biased region" description="Polar residues" evidence="1">
    <location>
        <begin position="102"/>
        <end position="113"/>
    </location>
</feature>